<dbReference type="InterPro" id="IPR032675">
    <property type="entry name" value="LRR_dom_sf"/>
</dbReference>
<organism evidence="1 2">
    <name type="scientific">Hermetia illucens</name>
    <name type="common">Black soldier fly</name>
    <dbReference type="NCBI Taxonomy" id="343691"/>
    <lineage>
        <taxon>Eukaryota</taxon>
        <taxon>Metazoa</taxon>
        <taxon>Ecdysozoa</taxon>
        <taxon>Arthropoda</taxon>
        <taxon>Hexapoda</taxon>
        <taxon>Insecta</taxon>
        <taxon>Pterygota</taxon>
        <taxon>Neoptera</taxon>
        <taxon>Endopterygota</taxon>
        <taxon>Diptera</taxon>
        <taxon>Brachycera</taxon>
        <taxon>Stratiomyomorpha</taxon>
        <taxon>Stratiomyidae</taxon>
        <taxon>Hermetiinae</taxon>
        <taxon>Hermetia</taxon>
    </lineage>
</organism>
<gene>
    <name evidence="1" type="ORF">HERILL_LOCUS3713</name>
</gene>
<proteinExistence type="predicted"/>
<sequence>MNKKVGTTQKTLTELNDECLHHILSFLPALDKLILGNYLGEDRVLHVVSEKDVFFMDNCVRRLTVDETKQILERFGYQIKNISLVGFPKTKEREKRSYYELIAAHCRNLETIALFYPACGSKLEIFQKILFTNKSLESVFVQRHGQARLQDQLLPTIANMQSIKYLDLPVSNKVSGAEISQMTNLVGLNIPLEGIANLPNLEFLEISAIFKSPEAAKIFLSCIVSLKNLKYLYLPRHQRLNDNDLRAIALKIPNLEELRIGIRDDDGDSNVSADGLVELIRDLKNLQNCNVAPDARRLDLDLLRRFIEAKKQGNPQPLKIYWGGDIDEDLLKMNKKVGTTQKTLTELNDDCLHHILSFLPALDKLILGNYLGEDRLHQVVSEKDVFYIEYCMRRLTVDETTQILERFGYQIKNISLALPTYFTTDERRPYYELIEAHCRSLQAIRFFYPDWKSELEIFQKILFANKSLESISVQRHTEERLEDQILPTIGNMQSIKYLDLTGVPDLAGEEISQMTNLVGLNIRDCRFREEDFIKLMNGNNLKFLDISYHPLQAAALQALCDTQHELEYLVISLEGYSNDCAPIGQLKKLKQLILCEVCEPAVISVFQGIANHPNIELFETQSLSFQVANIFLSRIVSLNNLKFLYLHEHHGLNHNDLRAIALKTPNLEELKINIPRVSADGLVELIRDLKSLQKCDVDHVAIRLNLDLLHRFIEAKKQGNPQPLKIYWGGDIDEGLLESPLYLDNWHILEMNKKVGTTQKTLSELNDDCLQHILSFLPLTDKLILGSYLGEDRVLQVVSEKDVFYMENCMRRLTVDETMQILERFGYQIKNISLARPSYFTTNERRPYYEVIEAHCRSLEAIRLWYPACESELEIFRKILFTNNSVESICVRQEDRQIRHQLLPIIGNMQSIKYLDLTGFPNLTGEEISQMTSLVELNISRCESFDVENFIKLMNGNNLKSLDISYCRFFKNFAIQAFCDTQHELEHLVIDALTLSVNHERIEQLKKLKQLTLYNFKPLRHAAVFKDHKWNLQIAEISLPYIKSLKNLKVFHLLECLALDDYQLQVLALGIPTLEDLRIDIRVGSDVCDVSGDGLIELIRILKSLQKFRFKIHSIKFDFDLLHKIIDAKKQGNPQPLKIYWGGDIHEDLLKMNMEVGATQTTLSVLNNDCLQHLLSFLSLIDKLIVAGCLDNDRVLEVVSKKDTFQMIDCIERLSVDETEQILGRVGYQIKHICLYETIHSETKDYYKLIAPHCRYLEAIELHYPKSKRELKIIKKILSANNSLESIWIMRKHSEFRDELLSIIGNMQTIKYLYLSDLKDTSGEQITHMSNLVELDISCCKLFSAENFIKLMNGNNLKFLNISYCDLLDDDAIQTLAHTQHELEHLIISPTLRAHNYKPIGQLKKLKELILYNFKGYKLMEAIEGIRNHSNIQVLKILNDFTYCGATDIFLSDILSLKNLKVLYLPDDQDLHDSSLRAIALAIPTLEKLRIRIDDEGDVTYDGLIEVIWNLEYLQEFQIWTNSIIFDSDLLQQIVNIKLEANPQLLKIYWTSYDIEADILNSQLYLDNLDILEVIPVNNWEDSEQFLCWEDEFR</sequence>
<dbReference type="GO" id="GO:0031146">
    <property type="term" value="P:SCF-dependent proteasomal ubiquitin-dependent protein catabolic process"/>
    <property type="evidence" value="ECO:0007669"/>
    <property type="project" value="TreeGrafter"/>
</dbReference>
<dbReference type="Proteomes" id="UP000594454">
    <property type="component" value="Chromosome 2"/>
</dbReference>
<dbReference type="GO" id="GO:0019005">
    <property type="term" value="C:SCF ubiquitin ligase complex"/>
    <property type="evidence" value="ECO:0007669"/>
    <property type="project" value="TreeGrafter"/>
</dbReference>
<dbReference type="OrthoDB" id="6492012at2759"/>
<dbReference type="InterPro" id="IPR006553">
    <property type="entry name" value="Leu-rich_rpt_Cys-con_subtyp"/>
</dbReference>
<reference evidence="1 2" key="1">
    <citation type="submission" date="2020-11" db="EMBL/GenBank/DDBJ databases">
        <authorList>
            <person name="Wallbank WR R."/>
            <person name="Pardo Diaz C."/>
            <person name="Kozak K."/>
            <person name="Martin S."/>
            <person name="Jiggins C."/>
            <person name="Moest M."/>
            <person name="Warren A I."/>
            <person name="Generalovic N T."/>
            <person name="Byers J.R.P. K."/>
            <person name="Montejo-Kovacevich G."/>
            <person name="Yen C E."/>
        </authorList>
    </citation>
    <scope>NUCLEOTIDE SEQUENCE [LARGE SCALE GENOMIC DNA]</scope>
</reference>
<accession>A0A7R8YPQ1</accession>
<dbReference type="Gene3D" id="3.80.10.10">
    <property type="entry name" value="Ribonuclease Inhibitor"/>
    <property type="match status" value="6"/>
</dbReference>
<name>A0A7R8YPQ1_HERIL</name>
<dbReference type="EMBL" id="LR899010">
    <property type="protein sequence ID" value="CAD7080566.1"/>
    <property type="molecule type" value="Genomic_DNA"/>
</dbReference>
<dbReference type="SMART" id="SM00367">
    <property type="entry name" value="LRR_CC"/>
    <property type="match status" value="6"/>
</dbReference>
<evidence type="ECO:0000313" key="1">
    <source>
        <dbReference type="EMBL" id="CAD7080566.1"/>
    </source>
</evidence>
<dbReference type="InParanoid" id="A0A7R8YPQ1"/>
<evidence type="ECO:0000313" key="2">
    <source>
        <dbReference type="Proteomes" id="UP000594454"/>
    </source>
</evidence>
<dbReference type="PANTHER" id="PTHR13318:SF105">
    <property type="entry name" value="F-BOX_LRR-REPEAT PROTEIN 3"/>
    <property type="match status" value="1"/>
</dbReference>
<keyword evidence="2" id="KW-1185">Reference proteome</keyword>
<dbReference type="PANTHER" id="PTHR13318">
    <property type="entry name" value="PARTNER OF PAIRED, ISOFORM B-RELATED"/>
    <property type="match status" value="1"/>
</dbReference>
<protein>
    <submittedName>
        <fullName evidence="1">Uncharacterized protein</fullName>
    </submittedName>
</protein>
<dbReference type="SUPFAM" id="SSF52047">
    <property type="entry name" value="RNI-like"/>
    <property type="match status" value="4"/>
</dbReference>